<gene>
    <name evidence="2" type="ORF">OM076_23210</name>
</gene>
<keyword evidence="1" id="KW-0732">Signal</keyword>
<proteinExistence type="predicted"/>
<dbReference type="Proteomes" id="UP001149140">
    <property type="component" value="Unassembled WGS sequence"/>
</dbReference>
<keyword evidence="3" id="KW-1185">Reference proteome</keyword>
<name>A0A9X3S386_9ACTN</name>
<accession>A0A9X3S386</accession>
<reference evidence="2" key="1">
    <citation type="submission" date="2022-10" db="EMBL/GenBank/DDBJ databases">
        <title>The WGS of Solirubrobacter ginsenosidimutans DSM 21036.</title>
        <authorList>
            <person name="Jiang Z."/>
        </authorList>
    </citation>
    <scope>NUCLEOTIDE SEQUENCE</scope>
    <source>
        <strain evidence="2">DSM 21036</strain>
    </source>
</reference>
<dbReference type="RefSeq" id="WP_270042444.1">
    <property type="nucleotide sequence ID" value="NZ_JAPDOD010000023.1"/>
</dbReference>
<organism evidence="2 3">
    <name type="scientific">Solirubrobacter ginsenosidimutans</name>
    <dbReference type="NCBI Taxonomy" id="490573"/>
    <lineage>
        <taxon>Bacteria</taxon>
        <taxon>Bacillati</taxon>
        <taxon>Actinomycetota</taxon>
        <taxon>Thermoleophilia</taxon>
        <taxon>Solirubrobacterales</taxon>
        <taxon>Solirubrobacteraceae</taxon>
        <taxon>Solirubrobacter</taxon>
    </lineage>
</organism>
<comment type="caution">
    <text evidence="2">The sequence shown here is derived from an EMBL/GenBank/DDBJ whole genome shotgun (WGS) entry which is preliminary data.</text>
</comment>
<dbReference type="AlphaFoldDB" id="A0A9X3S386"/>
<evidence type="ECO:0000313" key="3">
    <source>
        <dbReference type="Proteomes" id="UP001149140"/>
    </source>
</evidence>
<evidence type="ECO:0000256" key="1">
    <source>
        <dbReference type="SAM" id="SignalP"/>
    </source>
</evidence>
<dbReference type="EMBL" id="JAPDOD010000023">
    <property type="protein sequence ID" value="MDA0163202.1"/>
    <property type="molecule type" value="Genomic_DNA"/>
</dbReference>
<evidence type="ECO:0008006" key="4">
    <source>
        <dbReference type="Google" id="ProtNLM"/>
    </source>
</evidence>
<feature type="chain" id="PRO_5040913722" description="DUF4878 domain-containing protein" evidence="1">
    <location>
        <begin position="22"/>
        <end position="134"/>
    </location>
</feature>
<evidence type="ECO:0000313" key="2">
    <source>
        <dbReference type="EMBL" id="MDA0163202.1"/>
    </source>
</evidence>
<dbReference type="PROSITE" id="PS51257">
    <property type="entry name" value="PROKAR_LIPOPROTEIN"/>
    <property type="match status" value="1"/>
</dbReference>
<sequence>MRRTLALTAVLALALSACGTATSTQNDKFKGEQQDVVKVVDALATAGTRGDADKICKDILAKSLVTELKNAGGDCVTEMDRAIKDASDYDLQVTSVKINGANATAQVRQGKDGQVATFTFVKEGGAWRASALGA</sequence>
<protein>
    <recommendedName>
        <fullName evidence="4">DUF4878 domain-containing protein</fullName>
    </recommendedName>
</protein>
<feature type="signal peptide" evidence="1">
    <location>
        <begin position="1"/>
        <end position="21"/>
    </location>
</feature>